<dbReference type="EMBL" id="KN847318">
    <property type="protein sequence ID" value="KIW58841.1"/>
    <property type="molecule type" value="Genomic_DNA"/>
</dbReference>
<dbReference type="PROSITE" id="PS50297">
    <property type="entry name" value="ANK_REP_REGION"/>
    <property type="match status" value="2"/>
</dbReference>
<dbReference type="InterPro" id="IPR002110">
    <property type="entry name" value="Ankyrin_rpt"/>
</dbReference>
<feature type="repeat" description="ANK" evidence="3">
    <location>
        <begin position="185"/>
        <end position="214"/>
    </location>
</feature>
<keyword evidence="2 3" id="KW-0040">ANK repeat</keyword>
<name>A0A0D2C220_9EURO</name>
<dbReference type="InterPro" id="IPR036770">
    <property type="entry name" value="Ankyrin_rpt-contain_sf"/>
</dbReference>
<keyword evidence="1" id="KW-0677">Repeat</keyword>
<evidence type="ECO:0000313" key="5">
    <source>
        <dbReference type="Proteomes" id="UP000054342"/>
    </source>
</evidence>
<dbReference type="Proteomes" id="UP000054342">
    <property type="component" value="Unassembled WGS sequence"/>
</dbReference>
<evidence type="ECO:0000313" key="4">
    <source>
        <dbReference type="EMBL" id="KIW58841.1"/>
    </source>
</evidence>
<gene>
    <name evidence="4" type="ORF">PV05_03334</name>
</gene>
<dbReference type="HOGENOM" id="CLU_064330_1_0_1"/>
<dbReference type="Gene3D" id="1.25.40.20">
    <property type="entry name" value="Ankyrin repeat-containing domain"/>
    <property type="match status" value="1"/>
</dbReference>
<keyword evidence="5" id="KW-1185">Reference proteome</keyword>
<dbReference type="Pfam" id="PF00023">
    <property type="entry name" value="Ank"/>
    <property type="match status" value="1"/>
</dbReference>
<dbReference type="STRING" id="348802.A0A0D2C220"/>
<protein>
    <submittedName>
        <fullName evidence="4">Uncharacterized protein</fullName>
    </submittedName>
</protein>
<evidence type="ECO:0000256" key="3">
    <source>
        <dbReference type="PROSITE-ProRule" id="PRU00023"/>
    </source>
</evidence>
<dbReference type="InterPro" id="IPR050745">
    <property type="entry name" value="Multifunctional_regulatory"/>
</dbReference>
<dbReference type="PROSITE" id="PS50088">
    <property type="entry name" value="ANK_REPEAT"/>
    <property type="match status" value="2"/>
</dbReference>
<dbReference type="GeneID" id="25325242"/>
<dbReference type="OrthoDB" id="4120871at2759"/>
<dbReference type="Pfam" id="PF12796">
    <property type="entry name" value="Ank_2"/>
    <property type="match status" value="1"/>
</dbReference>
<reference evidence="4 5" key="1">
    <citation type="submission" date="2015-01" db="EMBL/GenBank/DDBJ databases">
        <title>The Genome Sequence of Exophiala xenobiotica CBS118157.</title>
        <authorList>
            <consortium name="The Broad Institute Genomics Platform"/>
            <person name="Cuomo C."/>
            <person name="de Hoog S."/>
            <person name="Gorbushina A."/>
            <person name="Stielow B."/>
            <person name="Teixiera M."/>
            <person name="Abouelleil A."/>
            <person name="Chapman S.B."/>
            <person name="Priest M."/>
            <person name="Young S.K."/>
            <person name="Wortman J."/>
            <person name="Nusbaum C."/>
            <person name="Birren B."/>
        </authorList>
    </citation>
    <scope>NUCLEOTIDE SEQUENCE [LARGE SCALE GENOMIC DNA]</scope>
    <source>
        <strain evidence="4 5">CBS 118157</strain>
    </source>
</reference>
<dbReference type="AlphaFoldDB" id="A0A0D2C220"/>
<organism evidence="4 5">
    <name type="scientific">Exophiala xenobiotica</name>
    <dbReference type="NCBI Taxonomy" id="348802"/>
    <lineage>
        <taxon>Eukaryota</taxon>
        <taxon>Fungi</taxon>
        <taxon>Dikarya</taxon>
        <taxon>Ascomycota</taxon>
        <taxon>Pezizomycotina</taxon>
        <taxon>Eurotiomycetes</taxon>
        <taxon>Chaetothyriomycetidae</taxon>
        <taxon>Chaetothyriales</taxon>
        <taxon>Herpotrichiellaceae</taxon>
        <taxon>Exophiala</taxon>
    </lineage>
</organism>
<accession>A0A0D2C220</accession>
<dbReference type="PANTHER" id="PTHR24189:SF50">
    <property type="entry name" value="ANKYRIN REPEAT AND SOCS BOX PROTEIN 2"/>
    <property type="match status" value="1"/>
</dbReference>
<feature type="repeat" description="ANK" evidence="3">
    <location>
        <begin position="135"/>
        <end position="165"/>
    </location>
</feature>
<evidence type="ECO:0000256" key="2">
    <source>
        <dbReference type="ARBA" id="ARBA00023043"/>
    </source>
</evidence>
<dbReference type="SUPFAM" id="SSF48403">
    <property type="entry name" value="Ankyrin repeat"/>
    <property type="match status" value="1"/>
</dbReference>
<sequence length="230" mass="25038">MTHGDNSTIPTSALHPIDALRIAVENNDTSMVQSLLAAGGQPRPFEFLNAVEQASYPILELMLQHGYDPNQAWRCDYPPPLADALFDPELVRWLVKHGADPNARCTFDMTPLSIAAISAPKEIIELLFELGASVDFGQPLHYAVQQGRSDDVIALLLEKGSDINAIMFESHDLSYCQLSVLGLGTPLHEAARANNERLCRFLLLHGAKPGIRDTLGNLPKINGSALACAM</sequence>
<dbReference type="SMART" id="SM00248">
    <property type="entry name" value="ANK"/>
    <property type="match status" value="5"/>
</dbReference>
<dbReference type="RefSeq" id="XP_013319425.1">
    <property type="nucleotide sequence ID" value="XM_013463971.1"/>
</dbReference>
<dbReference type="PANTHER" id="PTHR24189">
    <property type="entry name" value="MYOTROPHIN"/>
    <property type="match status" value="1"/>
</dbReference>
<proteinExistence type="predicted"/>
<evidence type="ECO:0000256" key="1">
    <source>
        <dbReference type="ARBA" id="ARBA00022737"/>
    </source>
</evidence>